<comment type="caution">
    <text evidence="1">The sequence shown here is derived from an EMBL/GenBank/DDBJ whole genome shotgun (WGS) entry which is preliminary data.</text>
</comment>
<dbReference type="RefSeq" id="WP_111318463.1">
    <property type="nucleotide sequence ID" value="NZ_QKZT01000007.1"/>
</dbReference>
<evidence type="ECO:0000313" key="1">
    <source>
        <dbReference type="EMBL" id="PZX52492.1"/>
    </source>
</evidence>
<dbReference type="EMBL" id="QKZT01000007">
    <property type="protein sequence ID" value="PZX52492.1"/>
    <property type="molecule type" value="Genomic_DNA"/>
</dbReference>
<sequence length="86" mass="10230">METREITFQDIIRLNNHDWDLAYEVLIYQIKKENLIKEILAGDQIIYRCAINFPDHELEHARIWIFRTILTPVPVILTPLKMGLVL</sequence>
<organism evidence="1 2">
    <name type="scientific">Algoriphagus chordae</name>
    <dbReference type="NCBI Taxonomy" id="237019"/>
    <lineage>
        <taxon>Bacteria</taxon>
        <taxon>Pseudomonadati</taxon>
        <taxon>Bacteroidota</taxon>
        <taxon>Cytophagia</taxon>
        <taxon>Cytophagales</taxon>
        <taxon>Cyclobacteriaceae</taxon>
        <taxon>Algoriphagus</taxon>
    </lineage>
</organism>
<reference evidence="1 2" key="1">
    <citation type="submission" date="2018-06" db="EMBL/GenBank/DDBJ databases">
        <title>Genomic Encyclopedia of Archaeal and Bacterial Type Strains, Phase II (KMG-II): from individual species to whole genera.</title>
        <authorList>
            <person name="Goeker M."/>
        </authorList>
    </citation>
    <scope>NUCLEOTIDE SEQUENCE [LARGE SCALE GENOMIC DNA]</scope>
    <source>
        <strain evidence="1 2">DSM 19830</strain>
    </source>
</reference>
<protein>
    <submittedName>
        <fullName evidence="1">Uncharacterized protein</fullName>
    </submittedName>
</protein>
<evidence type="ECO:0000313" key="2">
    <source>
        <dbReference type="Proteomes" id="UP000248882"/>
    </source>
</evidence>
<name>A0A2W7SP17_9BACT</name>
<keyword evidence="2" id="KW-1185">Reference proteome</keyword>
<dbReference type="OrthoDB" id="827929at2"/>
<gene>
    <name evidence="1" type="ORF">LV85_01793</name>
</gene>
<proteinExistence type="predicted"/>
<dbReference type="Proteomes" id="UP000248882">
    <property type="component" value="Unassembled WGS sequence"/>
</dbReference>
<accession>A0A2W7SP17</accession>
<dbReference type="AlphaFoldDB" id="A0A2W7SP17"/>